<proteinExistence type="predicted"/>
<keyword evidence="2" id="KW-1185">Reference proteome</keyword>
<name>A0A481W5Q5_9CAUD</name>
<sequence>MNPVLYALPLDWKGESPDNRTKGERHDLTDQYDLPFRIVVLRNGYFFTDNLYIIDGKGYVLKEDRDYQCVAFNSDAADKTSKTVCAVIVIINPNVSPIIEVDAQMLGGEYCSVVPSIVEAAKGLMNSTRKIHWNNITGKPDDYRPNGHMHALWELFGFTPQVMQLKRITAGFERSVQKDFDALLVKFDQNMSVVEKLLDAVEQQLTDHIADVVSKPHRETKAQIGLGLVQDYPVATAQEASAPNASIVNRYATPWSMAVSIRVNFLDKLDEHKANMNNPHNVTASQLNVYTIPQFNTIIQDYVPLHSTVRQSTRIYGQTPLEWYNVARYDNEVRNIDVSAGRVHPSRFSHATGWPGRQYYLTPGLDWYPIAAQFKKFEIISTKIIPMIGSRVSSDGGIVALATSALADPVLYPGGTIMIVNMPYSIDIGTSNGSIVTTSQNIGMCVRLKNADGSAGAWVRGTGPTS</sequence>
<gene>
    <name evidence="1" type="ORF">PSA21_187</name>
</gene>
<organism evidence="1 2">
    <name type="scientific">Pseudomonas phage Psa21</name>
    <dbReference type="NCBI Taxonomy" id="2530023"/>
    <lineage>
        <taxon>Viruses</taxon>
        <taxon>Duplodnaviria</taxon>
        <taxon>Heunggongvirae</taxon>
        <taxon>Uroviricota</taxon>
        <taxon>Caudoviricetes</taxon>
        <taxon>Chimalliviridae</taxon>
        <taxon>Tepukevirus</taxon>
        <taxon>Tepukevirus Psa21</taxon>
    </lineage>
</organism>
<protein>
    <submittedName>
        <fullName evidence="1">Virion structural protein</fullName>
    </submittedName>
</protein>
<accession>A0A481W5Q5</accession>
<evidence type="ECO:0000313" key="2">
    <source>
        <dbReference type="Proteomes" id="UP000294134"/>
    </source>
</evidence>
<evidence type="ECO:0000313" key="1">
    <source>
        <dbReference type="EMBL" id="QBJ02713.1"/>
    </source>
</evidence>
<dbReference type="Proteomes" id="UP000294134">
    <property type="component" value="Segment"/>
</dbReference>
<dbReference type="EMBL" id="MK552327">
    <property type="protein sequence ID" value="QBJ02713.1"/>
    <property type="molecule type" value="Genomic_DNA"/>
</dbReference>
<reference evidence="1 2" key="1">
    <citation type="submission" date="2019-02" db="EMBL/GenBank/DDBJ databases">
        <authorList>
            <person name="Frampton R.A."/>
            <person name="Wojtus J.K."/>
            <person name="Fineran P.C."/>
            <person name="Hendrickson H.L."/>
        </authorList>
    </citation>
    <scope>NUCLEOTIDE SEQUENCE [LARGE SCALE GENOMIC DNA]</scope>
</reference>